<dbReference type="PANTHER" id="PTHR47506">
    <property type="entry name" value="TRANSCRIPTIONAL REGULATORY PROTEIN"/>
    <property type="match status" value="1"/>
</dbReference>
<dbReference type="Pfam" id="PF21351">
    <property type="entry name" value="TetR_C_41"/>
    <property type="match status" value="1"/>
</dbReference>
<organism evidence="7 8">
    <name type="scientific">Mycobacterium saskatchewanense</name>
    <dbReference type="NCBI Taxonomy" id="220927"/>
    <lineage>
        <taxon>Bacteria</taxon>
        <taxon>Bacillati</taxon>
        <taxon>Actinomycetota</taxon>
        <taxon>Actinomycetes</taxon>
        <taxon>Mycobacteriales</taxon>
        <taxon>Mycobacteriaceae</taxon>
        <taxon>Mycobacterium</taxon>
        <taxon>Mycobacterium simiae complex</taxon>
    </lineage>
</organism>
<name>A0AAJ3NVG8_9MYCO</name>
<evidence type="ECO:0000259" key="6">
    <source>
        <dbReference type="PROSITE" id="PS50977"/>
    </source>
</evidence>
<evidence type="ECO:0000313" key="7">
    <source>
        <dbReference type="EMBL" id="ORW75173.1"/>
    </source>
</evidence>
<dbReference type="Gene3D" id="3.40.1620.10">
    <property type="entry name" value="YefM-like domain"/>
    <property type="match status" value="1"/>
</dbReference>
<keyword evidence="3" id="KW-0804">Transcription</keyword>
<evidence type="ECO:0000256" key="5">
    <source>
        <dbReference type="SAM" id="MobiDB-lite"/>
    </source>
</evidence>
<feature type="region of interest" description="Disordered" evidence="5">
    <location>
        <begin position="1"/>
        <end position="34"/>
    </location>
</feature>
<evidence type="ECO:0000313" key="8">
    <source>
        <dbReference type="Proteomes" id="UP000193387"/>
    </source>
</evidence>
<gene>
    <name evidence="7" type="ORF">AWC23_03070</name>
</gene>
<protein>
    <recommendedName>
        <fullName evidence="6">HTH tetR-type domain-containing protein</fullName>
    </recommendedName>
</protein>
<reference evidence="7 8" key="1">
    <citation type="submission" date="2016-01" db="EMBL/GenBank/DDBJ databases">
        <title>The new phylogeny of the genus Mycobacterium.</title>
        <authorList>
            <person name="Tarcisio F."/>
            <person name="Conor M."/>
            <person name="Antonella G."/>
            <person name="Elisabetta G."/>
            <person name="Giulia F.S."/>
            <person name="Sara T."/>
            <person name="Anna F."/>
            <person name="Clotilde B."/>
            <person name="Roberto B."/>
            <person name="Veronica D.S."/>
            <person name="Fabio R."/>
            <person name="Monica P."/>
            <person name="Olivier J."/>
            <person name="Enrico T."/>
            <person name="Nicola S."/>
        </authorList>
    </citation>
    <scope>NUCLEOTIDE SEQUENCE [LARGE SCALE GENOMIC DNA]</scope>
    <source>
        <strain evidence="7 8">DSM 44616</strain>
    </source>
</reference>
<dbReference type="SUPFAM" id="SSF46689">
    <property type="entry name" value="Homeodomain-like"/>
    <property type="match status" value="1"/>
</dbReference>
<evidence type="ECO:0000256" key="2">
    <source>
        <dbReference type="ARBA" id="ARBA00023125"/>
    </source>
</evidence>
<dbReference type="PRINTS" id="PR00455">
    <property type="entry name" value="HTHTETR"/>
</dbReference>
<evidence type="ECO:0000256" key="1">
    <source>
        <dbReference type="ARBA" id="ARBA00023015"/>
    </source>
</evidence>
<dbReference type="RefSeq" id="WP_085253721.1">
    <property type="nucleotide sequence ID" value="NZ_AP022573.1"/>
</dbReference>
<dbReference type="Proteomes" id="UP000193387">
    <property type="component" value="Unassembled WGS sequence"/>
</dbReference>
<accession>A0AAJ3NVG8</accession>
<dbReference type="InterPro" id="IPR049484">
    <property type="entry name" value="Rv0078-like_C"/>
</dbReference>
<evidence type="ECO:0000256" key="4">
    <source>
        <dbReference type="PROSITE-ProRule" id="PRU00335"/>
    </source>
</evidence>
<dbReference type="Pfam" id="PF00440">
    <property type="entry name" value="TetR_N"/>
    <property type="match status" value="1"/>
</dbReference>
<feature type="compositionally biased region" description="Basic and acidic residues" evidence="5">
    <location>
        <begin position="1"/>
        <end position="16"/>
    </location>
</feature>
<keyword evidence="1" id="KW-0805">Transcription regulation</keyword>
<keyword evidence="8" id="KW-1185">Reference proteome</keyword>
<feature type="domain" description="HTH tetR-type" evidence="6">
    <location>
        <begin position="34"/>
        <end position="94"/>
    </location>
</feature>
<dbReference type="PANTHER" id="PTHR47506:SF1">
    <property type="entry name" value="HTH-TYPE TRANSCRIPTIONAL REGULATOR YJDC"/>
    <property type="match status" value="1"/>
</dbReference>
<dbReference type="InterPro" id="IPR009057">
    <property type="entry name" value="Homeodomain-like_sf"/>
</dbReference>
<dbReference type="PROSITE" id="PS50977">
    <property type="entry name" value="HTH_TETR_2"/>
    <property type="match status" value="1"/>
</dbReference>
<proteinExistence type="predicted"/>
<sequence>MVDRGDSTPADERNPDWPEEPTAASTPPGTRTADAARDSVLAAGREIFATIGYSDATDLQICKRARATRGALQHHFGSKFGLFVAVVEHLQRDLCTRMSEAINLQHDPLGQARAGIATFLDGCGQATYHSVVLEQGPAVLGWDGWRELDDKYYAPPISALTDMLLPPRHGGYTAAMGAVAIRGAMTALTFEIARARDTALARTEALAVVDHLLISLQGMPSSADPAPARIGIGQLRATTSAYLDRVEAGEIFDVLRRGRVVARIQRCPPRIDPQ</sequence>
<keyword evidence="2 4" id="KW-0238">DNA-binding</keyword>
<feature type="DNA-binding region" description="H-T-H motif" evidence="4">
    <location>
        <begin position="57"/>
        <end position="76"/>
    </location>
</feature>
<dbReference type="Gene3D" id="1.10.357.10">
    <property type="entry name" value="Tetracycline Repressor, domain 2"/>
    <property type="match status" value="1"/>
</dbReference>
<dbReference type="InterPro" id="IPR001647">
    <property type="entry name" value="HTH_TetR"/>
</dbReference>
<evidence type="ECO:0000256" key="3">
    <source>
        <dbReference type="ARBA" id="ARBA00023163"/>
    </source>
</evidence>
<dbReference type="EMBL" id="LQPR01000003">
    <property type="protein sequence ID" value="ORW75173.1"/>
    <property type="molecule type" value="Genomic_DNA"/>
</dbReference>
<dbReference type="AlphaFoldDB" id="A0AAJ3NVG8"/>
<comment type="caution">
    <text evidence="7">The sequence shown here is derived from an EMBL/GenBank/DDBJ whole genome shotgun (WGS) entry which is preliminary data.</text>
</comment>
<dbReference type="GO" id="GO:0003677">
    <property type="term" value="F:DNA binding"/>
    <property type="evidence" value="ECO:0007669"/>
    <property type="project" value="UniProtKB-UniRule"/>
</dbReference>